<evidence type="ECO:0000256" key="1">
    <source>
        <dbReference type="SAM" id="MobiDB-lite"/>
    </source>
</evidence>
<feature type="region of interest" description="Disordered" evidence="1">
    <location>
        <begin position="1"/>
        <end position="22"/>
    </location>
</feature>
<dbReference type="Gramene" id="Kaladp0906s0002.1.v1.1">
    <property type="protein sequence ID" value="Kaladp0906s0002.1.v1.1.CDS.1"/>
    <property type="gene ID" value="Kaladp0906s0002.v1.1"/>
</dbReference>
<dbReference type="EnsemblPlants" id="Kaladp0906s0002.1.v1.1">
    <property type="protein sequence ID" value="Kaladp0906s0002.1.v1.1.CDS.1"/>
    <property type="gene ID" value="Kaladp0906s0002.v1.1"/>
</dbReference>
<dbReference type="Proteomes" id="UP000594263">
    <property type="component" value="Unplaced"/>
</dbReference>
<sequence>MSNRRQSRHQSSSGSAPRITDEQIIGLMSKLQQLLPELRNRGRSEKVRF</sequence>
<evidence type="ECO:0000313" key="2">
    <source>
        <dbReference type="EnsemblPlants" id="Kaladp0906s0002.1.v1.1.CDS.1"/>
    </source>
</evidence>
<organism evidence="2 3">
    <name type="scientific">Kalanchoe fedtschenkoi</name>
    <name type="common">Lavender scallops</name>
    <name type="synonym">South American air plant</name>
    <dbReference type="NCBI Taxonomy" id="63787"/>
    <lineage>
        <taxon>Eukaryota</taxon>
        <taxon>Viridiplantae</taxon>
        <taxon>Streptophyta</taxon>
        <taxon>Embryophyta</taxon>
        <taxon>Tracheophyta</taxon>
        <taxon>Spermatophyta</taxon>
        <taxon>Magnoliopsida</taxon>
        <taxon>eudicotyledons</taxon>
        <taxon>Gunneridae</taxon>
        <taxon>Pentapetalae</taxon>
        <taxon>Saxifragales</taxon>
        <taxon>Crassulaceae</taxon>
        <taxon>Kalanchoe</taxon>
    </lineage>
</organism>
<proteinExistence type="predicted"/>
<name>A0A7N1A7M3_KALFE</name>
<accession>A0A7N1A7M3</accession>
<protein>
    <submittedName>
        <fullName evidence="2">Uncharacterized protein</fullName>
    </submittedName>
</protein>
<keyword evidence="3" id="KW-1185">Reference proteome</keyword>
<evidence type="ECO:0000313" key="3">
    <source>
        <dbReference type="Proteomes" id="UP000594263"/>
    </source>
</evidence>
<dbReference type="AlphaFoldDB" id="A0A7N1A7M3"/>
<reference evidence="2" key="1">
    <citation type="submission" date="2021-01" db="UniProtKB">
        <authorList>
            <consortium name="EnsemblPlants"/>
        </authorList>
    </citation>
    <scope>IDENTIFICATION</scope>
</reference>